<dbReference type="EMBL" id="BKAR01000009">
    <property type="protein sequence ID" value="GEP84339.1"/>
    <property type="molecule type" value="Genomic_DNA"/>
</dbReference>
<dbReference type="SUPFAM" id="SSF55729">
    <property type="entry name" value="Acyl-CoA N-acyltransferases (Nat)"/>
    <property type="match status" value="1"/>
</dbReference>
<sequence>MEHIKTYVRQDYTRNGEKYVIEGPVPREKLETFNYDDGLDAFRKPIEQFEAIQEISELPEGRIYVLRKADTIVGYVTYHYPDPLERWSTGNLPYLVELGAIEVALPYRGTGLGSELIKQSLSEDEFEDYIILTTEYYWHWDLKNSKLDVYEYKKLMQNLMAQGGLEIFATDDPEITGHPANCLMARIGSRISLDQIKAFDDVRFMNRFFY</sequence>
<dbReference type="GO" id="GO:0019152">
    <property type="term" value="F:acetoin dehydrogenase (NAD+) activity"/>
    <property type="evidence" value="ECO:0007669"/>
    <property type="project" value="InterPro"/>
</dbReference>
<protein>
    <submittedName>
        <fullName evidence="1">Uncharacterized protein</fullName>
    </submittedName>
</protein>
<dbReference type="OrthoDB" id="5416633at2"/>
<accession>A0A239U2F7</accession>
<comment type="caution">
    <text evidence="1">The sequence shown here is derived from an EMBL/GenBank/DDBJ whole genome shotgun (WGS) entry which is preliminary data.</text>
</comment>
<reference evidence="1 2" key="1">
    <citation type="submission" date="2019-07" db="EMBL/GenBank/DDBJ databases">
        <title>Whole genome shotgun sequence of Staphylococcus piscifermentans NBRC 109625.</title>
        <authorList>
            <person name="Hosoyama A."/>
            <person name="Uohara A."/>
            <person name="Ohji S."/>
            <person name="Ichikawa N."/>
        </authorList>
    </citation>
    <scope>NUCLEOTIDE SEQUENCE [LARGE SCALE GENOMIC DNA]</scope>
    <source>
        <strain evidence="1 2">NBRC 109625</strain>
    </source>
</reference>
<proteinExistence type="predicted"/>
<dbReference type="GO" id="GO:0016747">
    <property type="term" value="F:acyltransferase activity, transferring groups other than amino-acyl groups"/>
    <property type="evidence" value="ECO:0007669"/>
    <property type="project" value="InterPro"/>
</dbReference>
<keyword evidence="2" id="KW-1185">Reference proteome</keyword>
<dbReference type="Proteomes" id="UP000321736">
    <property type="component" value="Unassembled WGS sequence"/>
</dbReference>
<evidence type="ECO:0000313" key="1">
    <source>
        <dbReference type="EMBL" id="GEP84339.1"/>
    </source>
</evidence>
<evidence type="ECO:0000313" key="2">
    <source>
        <dbReference type="Proteomes" id="UP000321736"/>
    </source>
</evidence>
<dbReference type="GO" id="GO:0045150">
    <property type="term" value="P:acetoin catabolic process"/>
    <property type="evidence" value="ECO:0007669"/>
    <property type="project" value="InterPro"/>
</dbReference>
<dbReference type="InterPro" id="IPR000182">
    <property type="entry name" value="GNAT_dom"/>
</dbReference>
<dbReference type="Pfam" id="PF00583">
    <property type="entry name" value="Acetyltransf_1"/>
    <property type="match status" value="1"/>
</dbReference>
<organism evidence="1 2">
    <name type="scientific">Staphylococcus piscifermentans</name>
    <dbReference type="NCBI Taxonomy" id="70258"/>
    <lineage>
        <taxon>Bacteria</taxon>
        <taxon>Bacillati</taxon>
        <taxon>Bacillota</taxon>
        <taxon>Bacilli</taxon>
        <taxon>Bacillales</taxon>
        <taxon>Staphylococcaceae</taxon>
        <taxon>Staphylococcus</taxon>
    </lineage>
</organism>
<dbReference type="PIRSF" id="PIRSF021278">
    <property type="entry name" value="AcuA"/>
    <property type="match status" value="1"/>
</dbReference>
<dbReference type="AlphaFoldDB" id="A0A239U2F7"/>
<dbReference type="InterPro" id="IPR024699">
    <property type="entry name" value="AcuA"/>
</dbReference>
<dbReference type="PROSITE" id="PS51186">
    <property type="entry name" value="GNAT"/>
    <property type="match status" value="1"/>
</dbReference>
<name>A0A239U2F7_9STAP</name>
<dbReference type="RefSeq" id="WP_095104739.1">
    <property type="nucleotide sequence ID" value="NZ_BKAR01000009.1"/>
</dbReference>
<dbReference type="CDD" id="cd04301">
    <property type="entry name" value="NAT_SF"/>
    <property type="match status" value="1"/>
</dbReference>
<gene>
    <name evidence="1" type="ORF">SPI02_09240</name>
</gene>
<dbReference type="Gene3D" id="3.40.630.30">
    <property type="match status" value="1"/>
</dbReference>
<dbReference type="InterPro" id="IPR016181">
    <property type="entry name" value="Acyl_CoA_acyltransferase"/>
</dbReference>